<evidence type="ECO:0000256" key="4">
    <source>
        <dbReference type="ARBA" id="ARBA00012564"/>
    </source>
</evidence>
<dbReference type="PANTHER" id="PTHR11533:SF174">
    <property type="entry name" value="PUROMYCIN-SENSITIVE AMINOPEPTIDASE-RELATED"/>
    <property type="match status" value="1"/>
</dbReference>
<feature type="domain" description="Aminopeptidase N-like N-terminal" evidence="13">
    <location>
        <begin position="19"/>
        <end position="192"/>
    </location>
</feature>
<dbReference type="Pfam" id="PF01433">
    <property type="entry name" value="Peptidase_M1"/>
    <property type="match status" value="1"/>
</dbReference>
<keyword evidence="10" id="KW-0862">Zinc</keyword>
<name>R7ZY53_9BACT</name>
<comment type="caution">
    <text evidence="14">The sequence shown here is derived from an EMBL/GenBank/DDBJ whole genome shotgun (WGS) entry which is preliminary data.</text>
</comment>
<accession>R7ZY53</accession>
<evidence type="ECO:0000259" key="13">
    <source>
        <dbReference type="Pfam" id="PF17900"/>
    </source>
</evidence>
<evidence type="ECO:0000256" key="1">
    <source>
        <dbReference type="ARBA" id="ARBA00000098"/>
    </source>
</evidence>
<dbReference type="Gene3D" id="1.25.10.10">
    <property type="entry name" value="Leucine-rich Repeat Variant"/>
    <property type="match status" value="1"/>
</dbReference>
<evidence type="ECO:0000313" key="15">
    <source>
        <dbReference type="Proteomes" id="UP000013909"/>
    </source>
</evidence>
<dbReference type="SUPFAM" id="SSF63737">
    <property type="entry name" value="Leukotriene A4 hydrolase N-terminal domain"/>
    <property type="match status" value="1"/>
</dbReference>
<sequence>MDVYQRPLTFEPDRDFDALHYKVMLDVDVQQKQLTGQNTITLTPLRSDLKRVTLDAVSLEVSDVLDSRGFPLSYKQGKDKLHIELARSYSHSDTLTFTVKYALREQVSGLKFIDQTETNPFQVSSDCWPNQARQWIPCYDYPHDKVTQEMIVTVDNNLKVLSNGELIGISEDKERGKHTYHWKQNKPHSTYLINLSIAAYTVIEDSLGALPVNYWVYPRHEQDAKRSFAKTPYIIDFFNRIYGYDYPWEKYDQVISTHQGGGAEATSASLLGEGAVTTKQEEIDFSFEGIIAHEIAHQWWGDLVTCRSWEHNWINESFATYSDYLYKRFDWGEDEAAFDLVRKQGAYLREAQNRYMRPIVFAQYESPGDNFDSHAYPKGAAVLHMLRFVLGDETFFRVISEFLHRHEFQAVSTQDFMQCVKDVSGKNMDWFFEQFLFKPGHAVFEVTKRWNEATKTLSVEIKQTQDKWDRVPIYRIPVQLGFYHPGGKTVEKVWLNEAVEKFEFKFDEAPLLVRFDEGNYLLKELTYPQSEEELLFQVENDDMTGRLWAVDQLRAFNDSPKTIQKWNELSKQDEFWAVREAAVQRLSEFHRNSHKAAFLEGAGDRSSKVRAASVNALGKLKDPSMLGNFRRIYETDESYLVKAQALIAIGEIGNSSQLRFLGEAAKVRSPRNTLKNAAEQAMEQIRKAN</sequence>
<comment type="catalytic activity">
    <reaction evidence="1">
        <text>Release of an N-terminal amino acid, Xaa-|-Yaa- from a peptide, amide or arylamide. Xaa is preferably Ala, but may be most amino acids including Pro (slow action). When a terminal hydrophobic residue is followed by a prolyl residue, the two may be released as an intact Xaa-Pro dipeptide.</text>
        <dbReference type="EC" id="3.4.11.2"/>
    </reaction>
</comment>
<keyword evidence="7" id="KW-0645">Protease</keyword>
<dbReference type="SUPFAM" id="SSF48371">
    <property type="entry name" value="ARM repeat"/>
    <property type="match status" value="1"/>
</dbReference>
<organism evidence="14 15">
    <name type="scientific">Lunatimonas lonarensis</name>
    <dbReference type="NCBI Taxonomy" id="1232681"/>
    <lineage>
        <taxon>Bacteria</taxon>
        <taxon>Pseudomonadati</taxon>
        <taxon>Bacteroidota</taxon>
        <taxon>Cytophagia</taxon>
        <taxon>Cytophagales</taxon>
        <taxon>Cyclobacteriaceae</taxon>
    </lineage>
</organism>
<dbReference type="EMBL" id="AQHR01000020">
    <property type="protein sequence ID" value="EON79075.1"/>
    <property type="molecule type" value="Genomic_DNA"/>
</dbReference>
<dbReference type="AlphaFoldDB" id="R7ZY53"/>
<dbReference type="PANTHER" id="PTHR11533">
    <property type="entry name" value="PROTEASE M1 ZINC METALLOPROTEASE"/>
    <property type="match status" value="1"/>
</dbReference>
<reference evidence="14 15" key="1">
    <citation type="submission" date="2013-02" db="EMBL/GenBank/DDBJ databases">
        <title>A novel strain isolated from Lonar lake, Maharashtra, India.</title>
        <authorList>
            <person name="Singh A."/>
        </authorList>
    </citation>
    <scope>NUCLEOTIDE SEQUENCE [LARGE SCALE GENOMIC DNA]</scope>
    <source>
        <strain evidence="14 15">AK24</strain>
    </source>
</reference>
<dbReference type="InterPro" id="IPR011989">
    <property type="entry name" value="ARM-like"/>
</dbReference>
<evidence type="ECO:0000256" key="5">
    <source>
        <dbReference type="ARBA" id="ARBA00015611"/>
    </source>
</evidence>
<dbReference type="Gene3D" id="2.60.40.1730">
    <property type="entry name" value="tricorn interacting facor f3 domain"/>
    <property type="match status" value="1"/>
</dbReference>
<dbReference type="PRINTS" id="PR00756">
    <property type="entry name" value="ALADIPTASE"/>
</dbReference>
<evidence type="ECO:0000256" key="8">
    <source>
        <dbReference type="ARBA" id="ARBA00022723"/>
    </source>
</evidence>
<dbReference type="GO" id="GO:0043171">
    <property type="term" value="P:peptide catabolic process"/>
    <property type="evidence" value="ECO:0007669"/>
    <property type="project" value="TreeGrafter"/>
</dbReference>
<dbReference type="GO" id="GO:0008270">
    <property type="term" value="F:zinc ion binding"/>
    <property type="evidence" value="ECO:0007669"/>
    <property type="project" value="InterPro"/>
</dbReference>
<evidence type="ECO:0000256" key="9">
    <source>
        <dbReference type="ARBA" id="ARBA00022801"/>
    </source>
</evidence>
<dbReference type="PATRIC" id="fig|1288963.3.peg.490"/>
<dbReference type="InterPro" id="IPR027268">
    <property type="entry name" value="Peptidase_M4/M1_CTD_sf"/>
</dbReference>
<dbReference type="Pfam" id="PF13646">
    <property type="entry name" value="HEAT_2"/>
    <property type="match status" value="1"/>
</dbReference>
<evidence type="ECO:0000256" key="11">
    <source>
        <dbReference type="ARBA" id="ARBA00023049"/>
    </source>
</evidence>
<evidence type="ECO:0000256" key="2">
    <source>
        <dbReference type="ARBA" id="ARBA00001947"/>
    </source>
</evidence>
<dbReference type="InterPro" id="IPR014782">
    <property type="entry name" value="Peptidase_M1_dom"/>
</dbReference>
<dbReference type="InterPro" id="IPR045357">
    <property type="entry name" value="Aminopeptidase_N-like_N"/>
</dbReference>
<dbReference type="STRING" id="1232681.ADIS_0492"/>
<dbReference type="GO" id="GO:0016020">
    <property type="term" value="C:membrane"/>
    <property type="evidence" value="ECO:0007669"/>
    <property type="project" value="TreeGrafter"/>
</dbReference>
<evidence type="ECO:0000256" key="6">
    <source>
        <dbReference type="ARBA" id="ARBA00022438"/>
    </source>
</evidence>
<dbReference type="SUPFAM" id="SSF55486">
    <property type="entry name" value="Metalloproteases ('zincins'), catalytic domain"/>
    <property type="match status" value="1"/>
</dbReference>
<dbReference type="GO" id="GO:0006508">
    <property type="term" value="P:proteolysis"/>
    <property type="evidence" value="ECO:0007669"/>
    <property type="project" value="UniProtKB-KW"/>
</dbReference>
<dbReference type="GO" id="GO:0005737">
    <property type="term" value="C:cytoplasm"/>
    <property type="evidence" value="ECO:0007669"/>
    <property type="project" value="TreeGrafter"/>
</dbReference>
<dbReference type="InterPro" id="IPR042097">
    <property type="entry name" value="Aminopeptidase_N-like_N_sf"/>
</dbReference>
<keyword evidence="15" id="KW-1185">Reference proteome</keyword>
<dbReference type="Gene3D" id="1.10.390.10">
    <property type="entry name" value="Neutral Protease Domain 2"/>
    <property type="match status" value="1"/>
</dbReference>
<dbReference type="EC" id="3.4.11.2" evidence="4"/>
<dbReference type="CDD" id="cd09603">
    <property type="entry name" value="M1_APN_like"/>
    <property type="match status" value="1"/>
</dbReference>
<evidence type="ECO:0000313" key="14">
    <source>
        <dbReference type="EMBL" id="EON79075.1"/>
    </source>
</evidence>
<dbReference type="GO" id="GO:0005615">
    <property type="term" value="C:extracellular space"/>
    <property type="evidence" value="ECO:0007669"/>
    <property type="project" value="TreeGrafter"/>
</dbReference>
<proteinExistence type="inferred from homology"/>
<dbReference type="Pfam" id="PF17900">
    <property type="entry name" value="Peptidase_M1_N"/>
    <property type="match status" value="1"/>
</dbReference>
<evidence type="ECO:0000256" key="7">
    <source>
        <dbReference type="ARBA" id="ARBA00022670"/>
    </source>
</evidence>
<dbReference type="InterPro" id="IPR050344">
    <property type="entry name" value="Peptidase_M1_aminopeptidases"/>
</dbReference>
<keyword evidence="8" id="KW-0479">Metal-binding</keyword>
<comment type="similarity">
    <text evidence="3">Belongs to the peptidase M1 family.</text>
</comment>
<keyword evidence="9" id="KW-0378">Hydrolase</keyword>
<keyword evidence="6 14" id="KW-0031">Aminopeptidase</keyword>
<dbReference type="Proteomes" id="UP000013909">
    <property type="component" value="Unassembled WGS sequence"/>
</dbReference>
<dbReference type="GO" id="GO:0070006">
    <property type="term" value="F:metalloaminopeptidase activity"/>
    <property type="evidence" value="ECO:0007669"/>
    <property type="project" value="TreeGrafter"/>
</dbReference>
<protein>
    <recommendedName>
        <fullName evidence="5">Aminopeptidase N</fullName>
        <ecNumber evidence="4">3.4.11.2</ecNumber>
    </recommendedName>
</protein>
<evidence type="ECO:0000256" key="3">
    <source>
        <dbReference type="ARBA" id="ARBA00010136"/>
    </source>
</evidence>
<gene>
    <name evidence="14" type="ORF">ADIS_0492</name>
</gene>
<evidence type="ECO:0000256" key="10">
    <source>
        <dbReference type="ARBA" id="ARBA00022833"/>
    </source>
</evidence>
<comment type="cofactor">
    <cofactor evidence="2">
        <name>Zn(2+)</name>
        <dbReference type="ChEBI" id="CHEBI:29105"/>
    </cofactor>
</comment>
<dbReference type="InterPro" id="IPR001930">
    <property type="entry name" value="Peptidase_M1"/>
</dbReference>
<keyword evidence="11" id="KW-0482">Metalloprotease</keyword>
<evidence type="ECO:0000259" key="12">
    <source>
        <dbReference type="Pfam" id="PF01433"/>
    </source>
</evidence>
<dbReference type="InterPro" id="IPR016024">
    <property type="entry name" value="ARM-type_fold"/>
</dbReference>
<dbReference type="GO" id="GO:0016285">
    <property type="term" value="F:alanyl aminopeptidase activity"/>
    <property type="evidence" value="ECO:0007669"/>
    <property type="project" value="UniProtKB-EC"/>
</dbReference>
<dbReference type="GO" id="GO:0042277">
    <property type="term" value="F:peptide binding"/>
    <property type="evidence" value="ECO:0007669"/>
    <property type="project" value="TreeGrafter"/>
</dbReference>
<feature type="domain" description="Peptidase M1 membrane alanine aminopeptidase" evidence="12">
    <location>
        <begin position="229"/>
        <end position="435"/>
    </location>
</feature>